<feature type="chain" id="PRO_5042252384" evidence="1">
    <location>
        <begin position="22"/>
        <end position="157"/>
    </location>
</feature>
<dbReference type="KEGG" id="hfl:PUV54_03475"/>
<dbReference type="RefSeq" id="WP_274494170.1">
    <property type="nucleotide sequence ID" value="NZ_CP118166.1"/>
</dbReference>
<keyword evidence="1" id="KW-0732">Signal</keyword>
<evidence type="ECO:0000313" key="3">
    <source>
        <dbReference type="EMBL" id="WDI32251.1"/>
    </source>
</evidence>
<dbReference type="InterPro" id="IPR027843">
    <property type="entry name" value="DUF4440"/>
</dbReference>
<dbReference type="AlphaFoldDB" id="A0AAE9ZCZ7"/>
<dbReference type="CDD" id="cd00531">
    <property type="entry name" value="NTF2_like"/>
    <property type="match status" value="1"/>
</dbReference>
<dbReference type="Proteomes" id="UP001214043">
    <property type="component" value="Chromosome"/>
</dbReference>
<dbReference type="Gene3D" id="3.10.450.50">
    <property type="match status" value="1"/>
</dbReference>
<reference evidence="3" key="1">
    <citation type="submission" date="2023-02" db="EMBL/GenBank/DDBJ databases">
        <title>Genome sequence of Hyphococcus flavus.</title>
        <authorList>
            <person name="Rong J.-C."/>
            <person name="Zhao Q."/>
            <person name="Yi M."/>
            <person name="Wu J.-Y."/>
        </authorList>
    </citation>
    <scope>NUCLEOTIDE SEQUENCE</scope>
    <source>
        <strain evidence="3">MCCC 1K03223</strain>
    </source>
</reference>
<sequence>MKTIFKITVVALVFMLSSACAEADSAGADKQAARDALIAFADAINAGDIEKAGAIYDRDAGFHWIDRGTVQYESGEAAAQSLNALMAEGANATMTFEDILLTDLTPGAVLVSAKYQYDIRYTDDRQGFAFGGWMTLAMVKRDDGWKIAGGQAGPAAE</sequence>
<proteinExistence type="predicted"/>
<feature type="signal peptide" evidence="1">
    <location>
        <begin position="1"/>
        <end position="21"/>
    </location>
</feature>
<dbReference type="EMBL" id="CP118166">
    <property type="protein sequence ID" value="WDI32251.1"/>
    <property type="molecule type" value="Genomic_DNA"/>
</dbReference>
<name>A0AAE9ZCZ7_9PROT</name>
<dbReference type="PROSITE" id="PS51257">
    <property type="entry name" value="PROKAR_LIPOPROTEIN"/>
    <property type="match status" value="1"/>
</dbReference>
<protein>
    <submittedName>
        <fullName evidence="3">Nuclear transport factor 2 family protein</fullName>
    </submittedName>
</protein>
<dbReference type="InterPro" id="IPR032710">
    <property type="entry name" value="NTF2-like_dom_sf"/>
</dbReference>
<evidence type="ECO:0000256" key="1">
    <source>
        <dbReference type="SAM" id="SignalP"/>
    </source>
</evidence>
<gene>
    <name evidence="3" type="ORF">PUV54_03475</name>
</gene>
<dbReference type="SUPFAM" id="SSF54427">
    <property type="entry name" value="NTF2-like"/>
    <property type="match status" value="1"/>
</dbReference>
<feature type="domain" description="DUF4440" evidence="2">
    <location>
        <begin position="39"/>
        <end position="147"/>
    </location>
</feature>
<evidence type="ECO:0000259" key="2">
    <source>
        <dbReference type="Pfam" id="PF14534"/>
    </source>
</evidence>
<evidence type="ECO:0000313" key="4">
    <source>
        <dbReference type="Proteomes" id="UP001214043"/>
    </source>
</evidence>
<organism evidence="3 4">
    <name type="scientific">Hyphococcus flavus</name>
    <dbReference type="NCBI Taxonomy" id="1866326"/>
    <lineage>
        <taxon>Bacteria</taxon>
        <taxon>Pseudomonadati</taxon>
        <taxon>Pseudomonadota</taxon>
        <taxon>Alphaproteobacteria</taxon>
        <taxon>Parvularculales</taxon>
        <taxon>Parvularculaceae</taxon>
        <taxon>Hyphococcus</taxon>
    </lineage>
</organism>
<accession>A0AAE9ZCZ7</accession>
<keyword evidence="4" id="KW-1185">Reference proteome</keyword>
<dbReference type="Pfam" id="PF14534">
    <property type="entry name" value="DUF4440"/>
    <property type="match status" value="1"/>
</dbReference>